<dbReference type="SUPFAM" id="SSF49464">
    <property type="entry name" value="Carboxypeptidase regulatory domain-like"/>
    <property type="match status" value="2"/>
</dbReference>
<proteinExistence type="predicted"/>
<reference evidence="7" key="1">
    <citation type="submission" date="2017-09" db="EMBL/GenBank/DDBJ databases">
        <title>Depth-based differentiation of microbial function through sediment-hosted aquifers and enrichment of novel symbionts in the deep terrestrial subsurface.</title>
        <authorList>
            <person name="Probst A.J."/>
            <person name="Ladd B."/>
            <person name="Jarett J.K."/>
            <person name="Geller-Mcgrath D.E."/>
            <person name="Sieber C.M.K."/>
            <person name="Emerson J.B."/>
            <person name="Anantharaman K."/>
            <person name="Thomas B.C."/>
            <person name="Malmstrom R."/>
            <person name="Stieglmeier M."/>
            <person name="Klingl A."/>
            <person name="Woyke T."/>
            <person name="Ryan C.M."/>
            <person name="Banfield J.F."/>
        </authorList>
    </citation>
    <scope>NUCLEOTIDE SEQUENCE [LARGE SCALE GENOMIC DNA]</scope>
</reference>
<evidence type="ECO:0000313" key="6">
    <source>
        <dbReference type="EMBL" id="PIR74629.1"/>
    </source>
</evidence>
<evidence type="ECO:0000256" key="4">
    <source>
        <dbReference type="SAM" id="MobiDB-lite"/>
    </source>
</evidence>
<dbReference type="PRINTS" id="PR01217">
    <property type="entry name" value="PRICHEXTENSN"/>
</dbReference>
<feature type="transmembrane region" description="Helical" evidence="5">
    <location>
        <begin position="467"/>
        <end position="486"/>
    </location>
</feature>
<feature type="region of interest" description="Disordered" evidence="4">
    <location>
        <begin position="118"/>
        <end position="189"/>
    </location>
</feature>
<dbReference type="InterPro" id="IPR008969">
    <property type="entry name" value="CarboxyPept-like_regulatory"/>
</dbReference>
<sequence>MNNKKQTYSLFVGGLAVGLFSMLGFVSHVFATGVSVGATVPAICGNGAVEGAEACDDGNVVNGDGCSSVCAVEAAPAGPVCGNGVKEGAEACDDGNAVNGDGCSNACVIDVVPAGAPIAPPVPPPPAPEPPPPVPEPQPEPPAPQPQPEPPAPQPQPVPAPPPGEVAPIDAAAPGAEAPAEAAGPAGADAGAAGGNIPGFDLSDVQFWIAEGRLAVTPQNNTVTSLNGDSMTIAVFMNRLPRQDVARVDLTFAGETREMNFDIVRGDYTGNVRLPSPGIYQAFISVTYQDGDDSIIGFSVNSRGFGGIVDSASKQAVSGATIELHEATAGTLWNASVYGQDNPISAGDDGLYGFVVPNGTYRLVVHADGYRSSQLTSFRVDANVVNRQIALIATAPSLRDALQSDKKGFDKILEVAGVLGLNIAERTKAVFQRVTDFANNERVEGITRDVIAPASVGIVTLAIIPSLWSTIFPLLRFIFLQPLLLFGRRKRRDWGMVYNSLTKLPVDLAVVRLIDKKTGKVKQSRVTDKNGRYLFISEAGDYTIEVTKNGFTFPSHLLKQVQTDGDMVDIYHGEELQVATEEKNLTPNIPLDPAGADKTPKRIVWEKRFRVFQHGMSMAGIIVSAVSMYIAPSFFVGGLLILQILLYGGFARLVKPKKPDGWGIVYDKNSTKPLANAVVRLFTKEYNKLVSTQVTDSKGRYAFLVGPSTYYVTSQKPGYSQFKSNEIDIKKSEAEAAVLKENVGLLPGDGVAAPTVSTASSIPIAAAQPVASVLPSVAPAVPIQPAVPPSADATQQFAQKAAGVETGNAVDIVNNMRDQAMYGSNDPDPAS</sequence>
<evidence type="ECO:0000256" key="3">
    <source>
        <dbReference type="ARBA" id="ARBA00023157"/>
    </source>
</evidence>
<dbReference type="Gene3D" id="2.60.40.1120">
    <property type="entry name" value="Carboxypeptidase-like, regulatory domain"/>
    <property type="match status" value="3"/>
</dbReference>
<keyword evidence="3" id="KW-1015">Disulfide bond</keyword>
<evidence type="ECO:0000256" key="1">
    <source>
        <dbReference type="ARBA" id="ARBA00022729"/>
    </source>
</evidence>
<gene>
    <name evidence="6" type="ORF">COU35_01465</name>
</gene>
<feature type="compositionally biased region" description="Low complexity" evidence="4">
    <location>
        <begin position="166"/>
        <end position="189"/>
    </location>
</feature>
<evidence type="ECO:0000256" key="2">
    <source>
        <dbReference type="ARBA" id="ARBA00022737"/>
    </source>
</evidence>
<protein>
    <recommendedName>
        <fullName evidence="8">DUF4215 domain-containing protein</fullName>
    </recommendedName>
</protein>
<evidence type="ECO:0008006" key="8">
    <source>
        <dbReference type="Google" id="ProtNLM"/>
    </source>
</evidence>
<evidence type="ECO:0000313" key="7">
    <source>
        <dbReference type="Proteomes" id="UP000230154"/>
    </source>
</evidence>
<evidence type="ECO:0000256" key="5">
    <source>
        <dbReference type="SAM" id="Phobius"/>
    </source>
</evidence>
<dbReference type="Proteomes" id="UP000230154">
    <property type="component" value="Unassembled WGS sequence"/>
</dbReference>
<comment type="caution">
    <text evidence="6">The sequence shown here is derived from an EMBL/GenBank/DDBJ whole genome shotgun (WGS) entry which is preliminary data.</text>
</comment>
<feature type="compositionally biased region" description="Pro residues" evidence="4">
    <location>
        <begin position="118"/>
        <end position="165"/>
    </location>
</feature>
<dbReference type="SUPFAM" id="SSF49478">
    <property type="entry name" value="Cna protein B-type domain"/>
    <property type="match status" value="1"/>
</dbReference>
<dbReference type="Pfam" id="PF13948">
    <property type="entry name" value="DUF4215"/>
    <property type="match status" value="2"/>
</dbReference>
<dbReference type="NCBIfam" id="TIGR02232">
    <property type="entry name" value="myxo_disulf_rpt"/>
    <property type="match status" value="2"/>
</dbReference>
<dbReference type="InterPro" id="IPR011936">
    <property type="entry name" value="Myxo_disulph_rpt"/>
</dbReference>
<keyword evidence="1" id="KW-0732">Signal</keyword>
<keyword evidence="5" id="KW-0812">Transmembrane</keyword>
<organism evidence="6 7">
    <name type="scientific">Candidatus Magasanikbacteria bacterium CG10_big_fil_rev_8_21_14_0_10_47_10</name>
    <dbReference type="NCBI Taxonomy" id="1974652"/>
    <lineage>
        <taxon>Bacteria</taxon>
        <taxon>Candidatus Magasanikiibacteriota</taxon>
    </lineage>
</organism>
<dbReference type="Pfam" id="PF13620">
    <property type="entry name" value="CarboxypepD_reg"/>
    <property type="match status" value="1"/>
</dbReference>
<keyword evidence="2" id="KW-0677">Repeat</keyword>
<keyword evidence="5" id="KW-1133">Transmembrane helix</keyword>
<dbReference type="EMBL" id="PFCB01000014">
    <property type="protein sequence ID" value="PIR74629.1"/>
    <property type="molecule type" value="Genomic_DNA"/>
</dbReference>
<name>A0A2H0TR63_9BACT</name>
<dbReference type="AlphaFoldDB" id="A0A2H0TR63"/>
<keyword evidence="5" id="KW-0472">Membrane</keyword>
<accession>A0A2H0TR63</accession>